<keyword evidence="7" id="KW-1185">Reference proteome</keyword>
<protein>
    <submittedName>
        <fullName evidence="6">DUF86 domain-containing protein</fullName>
    </submittedName>
</protein>
<reference evidence="6 7" key="1">
    <citation type="submission" date="2023-01" db="EMBL/GenBank/DDBJ databases">
        <title>Exploring GABA producing Bacteroides strains toward improving mental health.</title>
        <authorList>
            <person name="Yousuf B."/>
            <person name="Bouhlel N.E."/>
            <person name="Mottawea W."/>
            <person name="Hammami R."/>
        </authorList>
    </citation>
    <scope>NUCLEOTIDE SEQUENCE [LARGE SCALE GENOMIC DNA]</scope>
    <source>
        <strain evidence="6 7">UO.H1054</strain>
    </source>
</reference>
<evidence type="ECO:0000256" key="4">
    <source>
        <dbReference type="ARBA" id="ARBA00022741"/>
    </source>
</evidence>
<evidence type="ECO:0000256" key="1">
    <source>
        <dbReference type="ARBA" id="ARBA00022553"/>
    </source>
</evidence>
<gene>
    <name evidence="6" type="ORF">PQG98_09260</name>
</gene>
<dbReference type="InterPro" id="IPR008201">
    <property type="entry name" value="HepT-like"/>
</dbReference>
<dbReference type="EMBL" id="JAQPYS010000056">
    <property type="protein sequence ID" value="MDC7136524.1"/>
    <property type="molecule type" value="Genomic_DNA"/>
</dbReference>
<keyword evidence="3" id="KW-0540">Nuclease</keyword>
<accession>A0ABT5H7R9</accession>
<sequence length="126" mass="14486">MFDKELVSDSLQNIENALELIISRTSMIQTPNDFLCSPDGILRLDAICMNLIALGETVKGLDKITHAELLPHYPTIYWSGVMRMRDKIAHHYFEIDAEVVFKTVRQDIPQMLSVIREIIKDINDIK</sequence>
<evidence type="ECO:0000256" key="2">
    <source>
        <dbReference type="ARBA" id="ARBA00022649"/>
    </source>
</evidence>
<dbReference type="PANTHER" id="PTHR34139">
    <property type="entry name" value="UPF0331 PROTEIN MJ0127"/>
    <property type="match status" value="1"/>
</dbReference>
<dbReference type="PANTHER" id="PTHR34139:SF1">
    <property type="entry name" value="RNASE MJ1380-RELATED"/>
    <property type="match status" value="1"/>
</dbReference>
<keyword evidence="2" id="KW-1277">Toxin-antitoxin system</keyword>
<dbReference type="Pfam" id="PF01934">
    <property type="entry name" value="HepT-like"/>
    <property type="match status" value="1"/>
</dbReference>
<comment type="caution">
    <text evidence="6">The sequence shown here is derived from an EMBL/GenBank/DDBJ whole genome shotgun (WGS) entry which is preliminary data.</text>
</comment>
<proteinExistence type="predicted"/>
<evidence type="ECO:0000313" key="6">
    <source>
        <dbReference type="EMBL" id="MDC7136524.1"/>
    </source>
</evidence>
<evidence type="ECO:0000256" key="3">
    <source>
        <dbReference type="ARBA" id="ARBA00022722"/>
    </source>
</evidence>
<keyword evidence="5" id="KW-0378">Hydrolase</keyword>
<keyword evidence="4" id="KW-0547">Nucleotide-binding</keyword>
<evidence type="ECO:0000313" key="7">
    <source>
        <dbReference type="Proteomes" id="UP001215398"/>
    </source>
</evidence>
<dbReference type="Proteomes" id="UP001215398">
    <property type="component" value="Unassembled WGS sequence"/>
</dbReference>
<organism evidence="6 7">
    <name type="scientific">Bacteroides zhangwenhongii</name>
    <dbReference type="NCBI Taxonomy" id="2650157"/>
    <lineage>
        <taxon>Bacteria</taxon>
        <taxon>Pseudomonadati</taxon>
        <taxon>Bacteroidota</taxon>
        <taxon>Bacteroidia</taxon>
        <taxon>Bacteroidales</taxon>
        <taxon>Bacteroidaceae</taxon>
        <taxon>Bacteroides</taxon>
    </lineage>
</organism>
<dbReference type="RefSeq" id="WP_195532707.1">
    <property type="nucleotide sequence ID" value="NZ_JAQPYS010000056.1"/>
</dbReference>
<dbReference type="InterPro" id="IPR051813">
    <property type="entry name" value="HepT_RNase_toxin"/>
</dbReference>
<evidence type="ECO:0000256" key="5">
    <source>
        <dbReference type="ARBA" id="ARBA00022801"/>
    </source>
</evidence>
<name>A0ABT5H7R9_9BACE</name>
<keyword evidence="1" id="KW-0597">Phosphoprotein</keyword>